<dbReference type="Proteomes" id="UP000675409">
    <property type="component" value="Unassembled WGS sequence"/>
</dbReference>
<gene>
    <name evidence="1" type="ORF">HGK34_01755</name>
</gene>
<dbReference type="InterPro" id="IPR029063">
    <property type="entry name" value="SAM-dependent_MTases_sf"/>
</dbReference>
<protein>
    <submittedName>
        <fullName evidence="1">Class I SAM-dependent methyltransferase</fullName>
    </submittedName>
</protein>
<reference evidence="1 2" key="1">
    <citation type="journal article" date="2021" name="Arch. Microbiol.">
        <title>Myceligenerans indicum sp. nov., an actinobacterium isolated from mangrove sediment of Sundarbans, India.</title>
        <authorList>
            <person name="Asha K."/>
            <person name="Bhadury P."/>
        </authorList>
    </citation>
    <scope>NUCLEOTIDE SEQUENCE [LARGE SCALE GENOMIC DNA]</scope>
    <source>
        <strain evidence="1 2">I2</strain>
    </source>
</reference>
<dbReference type="SUPFAM" id="SSF53335">
    <property type="entry name" value="S-adenosyl-L-methionine-dependent methyltransferases"/>
    <property type="match status" value="1"/>
</dbReference>
<dbReference type="Pfam" id="PF13489">
    <property type="entry name" value="Methyltransf_23"/>
    <property type="match status" value="1"/>
</dbReference>
<organism evidence="1 2">
    <name type="scientific">Myceligenerans indicum</name>
    <dbReference type="NCBI Taxonomy" id="2593663"/>
    <lineage>
        <taxon>Bacteria</taxon>
        <taxon>Bacillati</taxon>
        <taxon>Actinomycetota</taxon>
        <taxon>Actinomycetes</taxon>
        <taxon>Micrococcales</taxon>
        <taxon>Promicromonosporaceae</taxon>
        <taxon>Myceligenerans</taxon>
    </lineage>
</organism>
<proteinExistence type="predicted"/>
<dbReference type="GO" id="GO:0032259">
    <property type="term" value="P:methylation"/>
    <property type="evidence" value="ECO:0007669"/>
    <property type="project" value="UniProtKB-KW"/>
</dbReference>
<dbReference type="GO" id="GO:0008168">
    <property type="term" value="F:methyltransferase activity"/>
    <property type="evidence" value="ECO:0007669"/>
    <property type="project" value="UniProtKB-KW"/>
</dbReference>
<comment type="caution">
    <text evidence="1">The sequence shown here is derived from an EMBL/GenBank/DDBJ whole genome shotgun (WGS) entry which is preliminary data.</text>
</comment>
<sequence>MSLVRQEETTLSHDRIVAEKTRLSYESFAQEYALSIPRQVTGGMKEWLDRFVAGVPLTGAIFEVGSGTGRDATYLESMGYRVQRSEIAAPFLRSFQEQGIGALRFDVLTDDFPGRQQAVFANSVFCHMTNRQLRTALENVHEALDHGGRLGFNTKAAPVPWNSMVQNERLPGERYFSRWPPGKLRAEVERAGFTVLWCSERPAILRPTPWVNLVVRKR</sequence>
<evidence type="ECO:0000313" key="2">
    <source>
        <dbReference type="Proteomes" id="UP000675409"/>
    </source>
</evidence>
<accession>A0ABS1LGS0</accession>
<dbReference type="CDD" id="cd02440">
    <property type="entry name" value="AdoMet_MTases"/>
    <property type="match status" value="1"/>
</dbReference>
<dbReference type="EMBL" id="JABBYC010000001">
    <property type="protein sequence ID" value="MBL0885018.1"/>
    <property type="molecule type" value="Genomic_DNA"/>
</dbReference>
<evidence type="ECO:0000313" key="1">
    <source>
        <dbReference type="EMBL" id="MBL0885018.1"/>
    </source>
</evidence>
<name>A0ABS1LGS0_9MICO</name>
<keyword evidence="1" id="KW-0489">Methyltransferase</keyword>
<keyword evidence="2" id="KW-1185">Reference proteome</keyword>
<keyword evidence="1" id="KW-0808">Transferase</keyword>
<dbReference type="RefSeq" id="WP_201844809.1">
    <property type="nucleotide sequence ID" value="NZ_JABBYC010000001.1"/>
</dbReference>
<dbReference type="Gene3D" id="3.40.50.150">
    <property type="entry name" value="Vaccinia Virus protein VP39"/>
    <property type="match status" value="1"/>
</dbReference>